<dbReference type="InterPro" id="IPR025340">
    <property type="entry name" value="DUF4246"/>
</dbReference>
<name>A0A9P6RLS1_9FUNG</name>
<dbReference type="Pfam" id="PF14033">
    <property type="entry name" value="DUF4246"/>
    <property type="match status" value="1"/>
</dbReference>
<gene>
    <name evidence="2" type="ORF">BGZ97_000042</name>
</gene>
<dbReference type="PANTHER" id="PTHR33119">
    <property type="entry name" value="IFI3P"/>
    <property type="match status" value="1"/>
</dbReference>
<protein>
    <recommendedName>
        <fullName evidence="1">DUF4246 domain-containing protein</fullName>
    </recommendedName>
</protein>
<dbReference type="Proteomes" id="UP000823405">
    <property type="component" value="Unassembled WGS sequence"/>
</dbReference>
<dbReference type="AlphaFoldDB" id="A0A9P6RLS1"/>
<dbReference type="PANTHER" id="PTHR33119:SF1">
    <property type="entry name" value="FE2OG DIOXYGENASE DOMAIN-CONTAINING PROTEIN"/>
    <property type="match status" value="1"/>
</dbReference>
<dbReference type="OrthoDB" id="415532at2759"/>
<evidence type="ECO:0000313" key="2">
    <source>
        <dbReference type="EMBL" id="KAG0323114.1"/>
    </source>
</evidence>
<sequence>MYGLWDEDPLVHDQNKFVSKQDRCIVVLNICQLQVHPFELQDVTQPGRRKILVFFLVDPEEDPVVSTTFMSPQQVGGCPLTEVVQKTEPRLPIEIGQMIAKLLHRSRLTRLDEAKRHREEMIKEQKFFVKTRSLLDSQSLRALCLFLFL</sequence>
<feature type="domain" description="DUF4246" evidence="1">
    <location>
        <begin position="2"/>
        <end position="74"/>
    </location>
</feature>
<evidence type="ECO:0000313" key="3">
    <source>
        <dbReference type="Proteomes" id="UP000823405"/>
    </source>
</evidence>
<dbReference type="InterPro" id="IPR049192">
    <property type="entry name" value="DUF4246_C"/>
</dbReference>
<comment type="caution">
    <text evidence="2">The sequence shown here is derived from an EMBL/GenBank/DDBJ whole genome shotgun (WGS) entry which is preliminary data.</text>
</comment>
<organism evidence="2 3">
    <name type="scientific">Linnemannia gamsii</name>
    <dbReference type="NCBI Taxonomy" id="64522"/>
    <lineage>
        <taxon>Eukaryota</taxon>
        <taxon>Fungi</taxon>
        <taxon>Fungi incertae sedis</taxon>
        <taxon>Mucoromycota</taxon>
        <taxon>Mortierellomycotina</taxon>
        <taxon>Mortierellomycetes</taxon>
        <taxon>Mortierellales</taxon>
        <taxon>Mortierellaceae</taxon>
        <taxon>Linnemannia</taxon>
    </lineage>
</organism>
<evidence type="ECO:0000259" key="1">
    <source>
        <dbReference type="Pfam" id="PF14033"/>
    </source>
</evidence>
<accession>A0A9P6RLS1</accession>
<reference evidence="2" key="1">
    <citation type="journal article" date="2020" name="Fungal Divers.">
        <title>Resolving the Mortierellaceae phylogeny through synthesis of multi-gene phylogenetics and phylogenomics.</title>
        <authorList>
            <person name="Vandepol N."/>
            <person name="Liber J."/>
            <person name="Desiro A."/>
            <person name="Na H."/>
            <person name="Kennedy M."/>
            <person name="Barry K."/>
            <person name="Grigoriev I.V."/>
            <person name="Miller A.N."/>
            <person name="O'Donnell K."/>
            <person name="Stajich J.E."/>
            <person name="Bonito G."/>
        </authorList>
    </citation>
    <scope>NUCLEOTIDE SEQUENCE</scope>
    <source>
        <strain evidence="2">NVP60</strain>
    </source>
</reference>
<dbReference type="EMBL" id="JAAAIN010000010">
    <property type="protein sequence ID" value="KAG0323114.1"/>
    <property type="molecule type" value="Genomic_DNA"/>
</dbReference>
<keyword evidence="3" id="KW-1185">Reference proteome</keyword>
<proteinExistence type="predicted"/>